<name>W8F401_9BACT</name>
<reference evidence="1 2" key="1">
    <citation type="submission" date="2014-01" db="EMBL/GenBank/DDBJ databases">
        <title>Complete genome sequence of ionizing-radiation resistance bacterium Hymenobacter swuensis DY53.</title>
        <authorList>
            <person name="Jung J.-H."/>
            <person name="Jeong S.-W."/>
            <person name="Joe M.-H."/>
            <person name="Cho y.-j."/>
            <person name="Kim M.-K."/>
            <person name="Lim S.-Y."/>
        </authorList>
    </citation>
    <scope>NUCLEOTIDE SEQUENCE [LARGE SCALE GENOMIC DNA]</scope>
    <source>
        <strain evidence="1 2">DY53</strain>
    </source>
</reference>
<dbReference type="PATRIC" id="fig|1227739.3.peg.1129"/>
<dbReference type="EMBL" id="CP007145">
    <property type="protein sequence ID" value="AHJ96475.1"/>
    <property type="molecule type" value="Genomic_DNA"/>
</dbReference>
<dbReference type="STRING" id="1227739.Hsw_0880"/>
<dbReference type="KEGG" id="hsw:Hsw_0880"/>
<dbReference type="Proteomes" id="UP000019423">
    <property type="component" value="Chromosome"/>
</dbReference>
<evidence type="ECO:0000313" key="1">
    <source>
        <dbReference type="EMBL" id="AHJ96475.1"/>
    </source>
</evidence>
<dbReference type="InterPro" id="IPR025459">
    <property type="entry name" value="DUF4279"/>
</dbReference>
<keyword evidence="2" id="KW-1185">Reference proteome</keyword>
<dbReference type="HOGENOM" id="CLU_1266198_0_0_10"/>
<dbReference type="RefSeq" id="WP_044001192.1">
    <property type="nucleotide sequence ID" value="NZ_CP007145.1"/>
</dbReference>
<accession>W8F401</accession>
<protein>
    <recommendedName>
        <fullName evidence="3">DUF4279 domain-containing protein</fullName>
    </recommendedName>
</protein>
<dbReference type="Pfam" id="PF14106">
    <property type="entry name" value="DUF4279"/>
    <property type="match status" value="1"/>
</dbReference>
<sequence>MIRPLVKQLIAQELTTPTWEVTKQFLTIHRIEQQEGEAVVLHIADTKEGYATAYLAVEETRFYLAISIDTTAAKITNVHTEAFHDVWLRATSEKLTTAHMLQLTSLTPLRQYTRGDSRRGTFKYTHSVVDFRPHHEPDTFENHVGKLLDLLEQDADGIRALANETECIIRVASYFHNGNTVLGGHFLDARTLKRISNLNLALDFDLYVEGNFWPEVIDE</sequence>
<dbReference type="AlphaFoldDB" id="W8F401"/>
<gene>
    <name evidence="1" type="ORF">Hsw_0880</name>
</gene>
<dbReference type="eggNOG" id="ENOG5032VI5">
    <property type="taxonomic scope" value="Bacteria"/>
</dbReference>
<evidence type="ECO:0008006" key="3">
    <source>
        <dbReference type="Google" id="ProtNLM"/>
    </source>
</evidence>
<proteinExistence type="predicted"/>
<dbReference type="OrthoDB" id="659320at2"/>
<evidence type="ECO:0000313" key="2">
    <source>
        <dbReference type="Proteomes" id="UP000019423"/>
    </source>
</evidence>
<organism evidence="1 2">
    <name type="scientific">Hymenobacter swuensis DY53</name>
    <dbReference type="NCBI Taxonomy" id="1227739"/>
    <lineage>
        <taxon>Bacteria</taxon>
        <taxon>Pseudomonadati</taxon>
        <taxon>Bacteroidota</taxon>
        <taxon>Cytophagia</taxon>
        <taxon>Cytophagales</taxon>
        <taxon>Hymenobacteraceae</taxon>
        <taxon>Hymenobacter</taxon>
    </lineage>
</organism>